<name>A0AA39CQK0_9EURO</name>
<dbReference type="SUPFAM" id="SSF51735">
    <property type="entry name" value="NAD(P)-binding Rossmann-fold domains"/>
    <property type="match status" value="1"/>
</dbReference>
<protein>
    <submittedName>
        <fullName evidence="5">Uncharacterized protein</fullName>
    </submittedName>
</protein>
<dbReference type="GO" id="GO:0016491">
    <property type="term" value="F:oxidoreductase activity"/>
    <property type="evidence" value="ECO:0007669"/>
    <property type="project" value="UniProtKB-KW"/>
</dbReference>
<accession>A0AA39CQK0</accession>
<dbReference type="Proteomes" id="UP001172673">
    <property type="component" value="Unassembled WGS sequence"/>
</dbReference>
<evidence type="ECO:0000256" key="2">
    <source>
        <dbReference type="ARBA" id="ARBA00022857"/>
    </source>
</evidence>
<proteinExistence type="inferred from homology"/>
<reference evidence="5" key="1">
    <citation type="submission" date="2022-10" db="EMBL/GenBank/DDBJ databases">
        <title>Culturing micro-colonial fungi from biological soil crusts in the Mojave desert and describing Neophaeococcomyces mojavensis, and introducing the new genera and species Taxawa tesnikishii.</title>
        <authorList>
            <person name="Kurbessoian T."/>
            <person name="Stajich J.E."/>
        </authorList>
    </citation>
    <scope>NUCLEOTIDE SEQUENCE</scope>
    <source>
        <strain evidence="5">TK_41</strain>
    </source>
</reference>
<gene>
    <name evidence="5" type="ORF">H2200_000682</name>
</gene>
<keyword evidence="6" id="KW-1185">Reference proteome</keyword>
<dbReference type="Gene3D" id="3.40.50.720">
    <property type="entry name" value="NAD(P)-binding Rossmann-like Domain"/>
    <property type="match status" value="1"/>
</dbReference>
<dbReference type="PROSITE" id="PS00061">
    <property type="entry name" value="ADH_SHORT"/>
    <property type="match status" value="1"/>
</dbReference>
<dbReference type="InterPro" id="IPR020904">
    <property type="entry name" value="Sc_DH/Rdtase_CS"/>
</dbReference>
<organism evidence="5 6">
    <name type="scientific">Cladophialophora chaetospira</name>
    <dbReference type="NCBI Taxonomy" id="386627"/>
    <lineage>
        <taxon>Eukaryota</taxon>
        <taxon>Fungi</taxon>
        <taxon>Dikarya</taxon>
        <taxon>Ascomycota</taxon>
        <taxon>Pezizomycotina</taxon>
        <taxon>Eurotiomycetes</taxon>
        <taxon>Chaetothyriomycetidae</taxon>
        <taxon>Chaetothyriales</taxon>
        <taxon>Herpotrichiellaceae</taxon>
        <taxon>Cladophialophora</taxon>
    </lineage>
</organism>
<evidence type="ECO:0000256" key="1">
    <source>
        <dbReference type="ARBA" id="ARBA00006484"/>
    </source>
</evidence>
<dbReference type="AlphaFoldDB" id="A0AA39CQK0"/>
<sequence length="280" mass="29840">MQWLITGCSTGLGLDIARAVLGAGQKCIATSRNSASSPEAVQEIKKLGGVWAKLDVASESLENDLVNIVKEHGPVDVVVNNAGYADGGALESMDLSVARKLFEVNFWGSIRVIQALVPSMRERKSGVIVNISSGTYWSPPPGAAVYAASKFAIEGVSEALAMELSSFNVRVLIAEPGAMKTAFYDPKKLKMPPLADEYKGTAVEYASKMIASMDQTAPQDPKKTAEVIVREVLKPCSDPPVLRLPLGKESLGGARKRVAELTKTADELESIAAACDFEIN</sequence>
<evidence type="ECO:0000313" key="5">
    <source>
        <dbReference type="EMBL" id="KAJ9616962.1"/>
    </source>
</evidence>
<dbReference type="PRINTS" id="PR00081">
    <property type="entry name" value="GDHRDH"/>
</dbReference>
<evidence type="ECO:0000256" key="4">
    <source>
        <dbReference type="RuleBase" id="RU000363"/>
    </source>
</evidence>
<dbReference type="PRINTS" id="PR00080">
    <property type="entry name" value="SDRFAMILY"/>
</dbReference>
<dbReference type="PANTHER" id="PTHR43976:SF16">
    <property type="entry name" value="SHORT-CHAIN DEHYDROGENASE_REDUCTASE FAMILY PROTEIN"/>
    <property type="match status" value="1"/>
</dbReference>
<dbReference type="InterPro" id="IPR051911">
    <property type="entry name" value="SDR_oxidoreductase"/>
</dbReference>
<comment type="similarity">
    <text evidence="1 4">Belongs to the short-chain dehydrogenases/reductases (SDR) family.</text>
</comment>
<dbReference type="PANTHER" id="PTHR43976">
    <property type="entry name" value="SHORT CHAIN DEHYDROGENASE"/>
    <property type="match status" value="1"/>
</dbReference>
<dbReference type="EMBL" id="JAPDRK010000001">
    <property type="protein sequence ID" value="KAJ9616962.1"/>
    <property type="molecule type" value="Genomic_DNA"/>
</dbReference>
<dbReference type="CDD" id="cd05374">
    <property type="entry name" value="17beta-HSD-like_SDR_c"/>
    <property type="match status" value="1"/>
</dbReference>
<evidence type="ECO:0000256" key="3">
    <source>
        <dbReference type="ARBA" id="ARBA00023002"/>
    </source>
</evidence>
<dbReference type="InterPro" id="IPR002347">
    <property type="entry name" value="SDR_fam"/>
</dbReference>
<dbReference type="InterPro" id="IPR036291">
    <property type="entry name" value="NAD(P)-bd_dom_sf"/>
</dbReference>
<comment type="caution">
    <text evidence="5">The sequence shown here is derived from an EMBL/GenBank/DDBJ whole genome shotgun (WGS) entry which is preliminary data.</text>
</comment>
<keyword evidence="2" id="KW-0521">NADP</keyword>
<keyword evidence="3" id="KW-0560">Oxidoreductase</keyword>
<evidence type="ECO:0000313" key="6">
    <source>
        <dbReference type="Proteomes" id="UP001172673"/>
    </source>
</evidence>
<dbReference type="Pfam" id="PF00106">
    <property type="entry name" value="adh_short"/>
    <property type="match status" value="1"/>
</dbReference>